<dbReference type="Pfam" id="PF24457">
    <property type="entry name" value="DUF7572"/>
    <property type="match status" value="1"/>
</dbReference>
<feature type="domain" description="DUF7572" evidence="1">
    <location>
        <begin position="8"/>
        <end position="93"/>
    </location>
</feature>
<keyword evidence="3" id="KW-1185">Reference proteome</keyword>
<proteinExistence type="predicted"/>
<dbReference type="RefSeq" id="WP_323277023.1">
    <property type="nucleotide sequence ID" value="NZ_JAYGGQ010000001.1"/>
</dbReference>
<organism evidence="2 3">
    <name type="scientific">Sinomonas terricola</name>
    <dbReference type="NCBI Taxonomy" id="3110330"/>
    <lineage>
        <taxon>Bacteria</taxon>
        <taxon>Bacillati</taxon>
        <taxon>Actinomycetota</taxon>
        <taxon>Actinomycetes</taxon>
        <taxon>Micrococcales</taxon>
        <taxon>Micrococcaceae</taxon>
        <taxon>Sinomonas</taxon>
    </lineage>
</organism>
<dbReference type="Proteomes" id="UP001304769">
    <property type="component" value="Unassembled WGS sequence"/>
</dbReference>
<name>A0ABU5T187_9MICC</name>
<reference evidence="2 3" key="1">
    <citation type="submission" date="2023-12" db="EMBL/GenBank/DDBJ databases">
        <title>Sinomonas terricola sp. nov, isolated from litchi orchard soil in Guangdong, PR China.</title>
        <authorList>
            <person name="Jiaxin W."/>
            <person name="Yang Z."/>
            <person name="Honghui Z."/>
        </authorList>
    </citation>
    <scope>NUCLEOTIDE SEQUENCE [LARGE SCALE GENOMIC DNA]</scope>
    <source>
        <strain evidence="2 3">JGH33</strain>
    </source>
</reference>
<accession>A0ABU5T187</accession>
<evidence type="ECO:0000313" key="3">
    <source>
        <dbReference type="Proteomes" id="UP001304769"/>
    </source>
</evidence>
<sequence length="96" mass="10678">MPTATHIRNLHDWIGRAALYRMDPPLDGNEYVVVSAADSRGRRWASTIPEVMKTETYIFGADDEGNCPDLRELPGSMKGTLSHEEALAKAGYEVAW</sequence>
<protein>
    <recommendedName>
        <fullName evidence="1">DUF7572 domain-containing protein</fullName>
    </recommendedName>
</protein>
<gene>
    <name evidence="2" type="ORF">SPF06_00830</name>
</gene>
<evidence type="ECO:0000259" key="1">
    <source>
        <dbReference type="Pfam" id="PF24457"/>
    </source>
</evidence>
<dbReference type="EMBL" id="JAYGGQ010000001">
    <property type="protein sequence ID" value="MEA5453254.1"/>
    <property type="molecule type" value="Genomic_DNA"/>
</dbReference>
<evidence type="ECO:0000313" key="2">
    <source>
        <dbReference type="EMBL" id="MEA5453254.1"/>
    </source>
</evidence>
<dbReference type="InterPro" id="IPR055994">
    <property type="entry name" value="DUF7572"/>
</dbReference>
<comment type="caution">
    <text evidence="2">The sequence shown here is derived from an EMBL/GenBank/DDBJ whole genome shotgun (WGS) entry which is preliminary data.</text>
</comment>